<dbReference type="Pfam" id="PF14534">
    <property type="entry name" value="DUF4440"/>
    <property type="match status" value="1"/>
</dbReference>
<reference evidence="2" key="1">
    <citation type="journal article" date="2020" name="mSystems">
        <title>Genome- and Community-Level Interaction Insights into Carbon Utilization and Element Cycling Functions of Hydrothermarchaeota in Hydrothermal Sediment.</title>
        <authorList>
            <person name="Zhou Z."/>
            <person name="Liu Y."/>
            <person name="Xu W."/>
            <person name="Pan J."/>
            <person name="Luo Z.H."/>
            <person name="Li M."/>
        </authorList>
    </citation>
    <scope>NUCLEOTIDE SEQUENCE [LARGE SCALE GENOMIC DNA]</scope>
    <source>
        <strain evidence="2">SpSt-381</strain>
    </source>
</reference>
<dbReference type="AlphaFoldDB" id="A0A832I8D8"/>
<evidence type="ECO:0000313" key="2">
    <source>
        <dbReference type="EMBL" id="HGZ44493.1"/>
    </source>
</evidence>
<organism evidence="2">
    <name type="scientific">Eiseniibacteriota bacterium</name>
    <dbReference type="NCBI Taxonomy" id="2212470"/>
    <lineage>
        <taxon>Bacteria</taxon>
        <taxon>Candidatus Eiseniibacteriota</taxon>
    </lineage>
</organism>
<dbReference type="Gene3D" id="3.10.450.50">
    <property type="match status" value="1"/>
</dbReference>
<feature type="domain" description="DUF4440" evidence="1">
    <location>
        <begin position="11"/>
        <end position="117"/>
    </location>
</feature>
<proteinExistence type="predicted"/>
<dbReference type="EMBL" id="DSQF01000029">
    <property type="protein sequence ID" value="HGZ44493.1"/>
    <property type="molecule type" value="Genomic_DNA"/>
</dbReference>
<dbReference type="InterPro" id="IPR027843">
    <property type="entry name" value="DUF4440"/>
</dbReference>
<dbReference type="SUPFAM" id="SSF54427">
    <property type="entry name" value="NTF2-like"/>
    <property type="match status" value="1"/>
</dbReference>
<gene>
    <name evidence="2" type="ORF">ENR23_13975</name>
</gene>
<protein>
    <submittedName>
        <fullName evidence="2">Nuclear transport factor 2 family protein</fullName>
    </submittedName>
</protein>
<comment type="caution">
    <text evidence="2">The sequence shown here is derived from an EMBL/GenBank/DDBJ whole genome shotgun (WGS) entry which is preliminary data.</text>
</comment>
<accession>A0A832I8D8</accession>
<name>A0A832I8D8_UNCEI</name>
<dbReference type="InterPro" id="IPR032710">
    <property type="entry name" value="NTF2-like_dom_sf"/>
</dbReference>
<evidence type="ECO:0000259" key="1">
    <source>
        <dbReference type="Pfam" id="PF14534"/>
    </source>
</evidence>
<sequence>MSDDTLHAALAAITRDVLEAIRTGDRARLARHLAPDMLLINRDGRESSRQEFLDALVPPREGYDLGFEIVESRTLARGEAALFTFLLAERLVIFGHDVSTTYRNHLLYHRLDGAWKLALYTYWEQPATPPAAPADTAALDALTGTYALAPGKWVTRITREGTTLRMQRDGGPVRELVPVAGGRFHVRGVEAEYFFEPGPDGRAAAFVFRRNWKDLRHARAE</sequence>